<evidence type="ECO:0000313" key="2">
    <source>
        <dbReference type="Proteomes" id="UP001497535"/>
    </source>
</evidence>
<comment type="caution">
    <text evidence="1">The sequence shown here is derived from an EMBL/GenBank/DDBJ whole genome shotgun (WGS) entry which is preliminary data.</text>
</comment>
<name>A0ACB0XVV7_MELEN</name>
<keyword evidence="2" id="KW-1185">Reference proteome</keyword>
<sequence>MRIIIIYLFFKVQKRLRVEKVPTFADILIASATTSNNVSWRNSATGTWFIQTLCEVFSKRAKTDDILKMLTYVKSEVAKKESNSGGKYKQVPETLSTLCKHFFFFPGVTNKEI</sequence>
<gene>
    <name evidence="1" type="ORF">MENTE1834_LOCUS4287</name>
</gene>
<dbReference type="Proteomes" id="UP001497535">
    <property type="component" value="Unassembled WGS sequence"/>
</dbReference>
<protein>
    <submittedName>
        <fullName evidence="1">Uncharacterized protein</fullName>
    </submittedName>
</protein>
<dbReference type="EMBL" id="CAVMJV010000003">
    <property type="protein sequence ID" value="CAK5019938.1"/>
    <property type="molecule type" value="Genomic_DNA"/>
</dbReference>
<reference evidence="1" key="1">
    <citation type="submission" date="2023-11" db="EMBL/GenBank/DDBJ databases">
        <authorList>
            <person name="Poullet M."/>
        </authorList>
    </citation>
    <scope>NUCLEOTIDE SEQUENCE</scope>
    <source>
        <strain evidence="1">E1834</strain>
    </source>
</reference>
<evidence type="ECO:0000313" key="1">
    <source>
        <dbReference type="EMBL" id="CAK5019938.1"/>
    </source>
</evidence>
<accession>A0ACB0XVV7</accession>
<organism evidence="1 2">
    <name type="scientific">Meloidogyne enterolobii</name>
    <name type="common">Root-knot nematode worm</name>
    <name type="synonym">Meloidogyne mayaguensis</name>
    <dbReference type="NCBI Taxonomy" id="390850"/>
    <lineage>
        <taxon>Eukaryota</taxon>
        <taxon>Metazoa</taxon>
        <taxon>Ecdysozoa</taxon>
        <taxon>Nematoda</taxon>
        <taxon>Chromadorea</taxon>
        <taxon>Rhabditida</taxon>
        <taxon>Tylenchina</taxon>
        <taxon>Tylenchomorpha</taxon>
        <taxon>Tylenchoidea</taxon>
        <taxon>Meloidogynidae</taxon>
        <taxon>Meloidogyninae</taxon>
        <taxon>Meloidogyne</taxon>
    </lineage>
</organism>
<proteinExistence type="predicted"/>